<dbReference type="InterPro" id="IPR029044">
    <property type="entry name" value="Nucleotide-diphossugar_trans"/>
</dbReference>
<evidence type="ECO:0000313" key="2">
    <source>
        <dbReference type="EMBL" id="MBO1076772.1"/>
    </source>
</evidence>
<dbReference type="RefSeq" id="WP_207450126.1">
    <property type="nucleotide sequence ID" value="NZ_CP061091.1"/>
</dbReference>
<evidence type="ECO:0000313" key="3">
    <source>
        <dbReference type="Proteomes" id="UP001518990"/>
    </source>
</evidence>
<feature type="domain" description="Glycosyltransferase 2-like" evidence="1">
    <location>
        <begin position="4"/>
        <end position="132"/>
    </location>
</feature>
<dbReference type="EMBL" id="JACTNF010000029">
    <property type="protein sequence ID" value="MBO1076772.1"/>
    <property type="molecule type" value="Genomic_DNA"/>
</dbReference>
<keyword evidence="3" id="KW-1185">Reference proteome</keyword>
<accession>A0ABS3KIE4</accession>
<sequence>MDVSVVCPVFNTPPELLRRAARSVLENAPAVRELILVDDASHDSATIAACQELRESDPRVVLERLPENGGPASARNHGIALARGEWIGFLDADDLWAPDRMAEAEAVLAEYPDAAWIGGAHGFMTGDGPWQAAPVLSTRLGKTAHGRAVRLDGPALTRAFIADFCMHLGAMLVRRSLLLRAGGFAEGLTYYEDFLAMAKLSVLAPLHYQPRMVYGWRRGEGGLTGSTARLAGHSVRMHRLAAADPLLRGFRRELRWAAYSARKGLALNNLLAGRRLHALGFALAAYATDPRELRDLAVFLRIWAQGPGRAVADGARYSGSEQFQVGTGP</sequence>
<proteinExistence type="predicted"/>
<evidence type="ECO:0000259" key="1">
    <source>
        <dbReference type="Pfam" id="PF00535"/>
    </source>
</evidence>
<reference evidence="2 3" key="1">
    <citation type="submission" date="2020-09" db="EMBL/GenBank/DDBJ databases">
        <title>Roseomonas.</title>
        <authorList>
            <person name="Zhu W."/>
        </authorList>
    </citation>
    <scope>NUCLEOTIDE SEQUENCE [LARGE SCALE GENOMIC DNA]</scope>
    <source>
        <strain evidence="2 3">1311</strain>
    </source>
</reference>
<dbReference type="InterPro" id="IPR001173">
    <property type="entry name" value="Glyco_trans_2-like"/>
</dbReference>
<comment type="caution">
    <text evidence="2">The sequence shown here is derived from an EMBL/GenBank/DDBJ whole genome shotgun (WGS) entry which is preliminary data.</text>
</comment>
<dbReference type="PANTHER" id="PTHR22916">
    <property type="entry name" value="GLYCOSYLTRANSFERASE"/>
    <property type="match status" value="1"/>
</dbReference>
<name>A0ABS3KIE4_9PROT</name>
<organism evidence="2 3">
    <name type="scientific">Roseomonas marmotae</name>
    <dbReference type="NCBI Taxonomy" id="2768161"/>
    <lineage>
        <taxon>Bacteria</taxon>
        <taxon>Pseudomonadati</taxon>
        <taxon>Pseudomonadota</taxon>
        <taxon>Alphaproteobacteria</taxon>
        <taxon>Acetobacterales</taxon>
        <taxon>Roseomonadaceae</taxon>
        <taxon>Roseomonas</taxon>
    </lineage>
</organism>
<dbReference type="Proteomes" id="UP001518990">
    <property type="component" value="Unassembled WGS sequence"/>
</dbReference>
<dbReference type="PANTHER" id="PTHR22916:SF3">
    <property type="entry name" value="UDP-GLCNAC:BETAGAL BETA-1,3-N-ACETYLGLUCOSAMINYLTRANSFERASE-LIKE PROTEIN 1"/>
    <property type="match status" value="1"/>
</dbReference>
<dbReference type="Pfam" id="PF00535">
    <property type="entry name" value="Glycos_transf_2"/>
    <property type="match status" value="1"/>
</dbReference>
<protein>
    <submittedName>
        <fullName evidence="2">Glycosyltransferase</fullName>
    </submittedName>
</protein>
<gene>
    <name evidence="2" type="ORF">IAI60_19330</name>
</gene>
<dbReference type="Gene3D" id="3.90.550.10">
    <property type="entry name" value="Spore Coat Polysaccharide Biosynthesis Protein SpsA, Chain A"/>
    <property type="match status" value="1"/>
</dbReference>
<dbReference type="SUPFAM" id="SSF53448">
    <property type="entry name" value="Nucleotide-diphospho-sugar transferases"/>
    <property type="match status" value="1"/>
</dbReference>